<comment type="caution">
    <text evidence="2">The sequence shown here is derived from an EMBL/GenBank/DDBJ whole genome shotgun (WGS) entry which is preliminary data.</text>
</comment>
<sequence>MSASGTKQSQRPPWILGITNIRGGGSKKAISHANLKGKEHLRCLELWFVEEDYEGKGDDDASAIELLEPHPNLEVLLISDYGCSKFPIWMEFQSSSIMLRGLEILDCRNLEVLPHLSMLESLQSLFLDGLDSMSPKGFFNGLEASTTTVAYPNLKIFTIKDMKHWEKWLMETSSEDINVMPLLRDLYILNCPMLKSVPHQILSQSVRKLFIKNCTELTISWLPPLLEEFILDGDGGSLSRSLPFKNNTSLKILYIQLSPHSTLPHGLSQLKALQTLEVVECKSLMCIPDELQHLTSLRELYITQCPILGPCCKKDHLTSLQELYITRCPLLKPRCNKKGEDWSIKSHIPNIESSPLPQGLSQLEALQTLRILKSNSRLITLQRRIAASNLTSGIAYLTVSYLGSTL</sequence>
<dbReference type="AlphaFoldDB" id="A0A7J7MBR7"/>
<accession>A0A7J7MBR7</accession>
<dbReference type="Proteomes" id="UP000541444">
    <property type="component" value="Unassembled WGS sequence"/>
</dbReference>
<dbReference type="Pfam" id="PF25019">
    <property type="entry name" value="LRR_R13L1-DRL21"/>
    <property type="match status" value="1"/>
</dbReference>
<dbReference type="EMBL" id="JACGCM010001644">
    <property type="protein sequence ID" value="KAF6152230.1"/>
    <property type="molecule type" value="Genomic_DNA"/>
</dbReference>
<feature type="domain" description="R13L1/DRL21-like LRR repeat region" evidence="1">
    <location>
        <begin position="16"/>
        <end position="128"/>
    </location>
</feature>
<proteinExistence type="predicted"/>
<evidence type="ECO:0000259" key="1">
    <source>
        <dbReference type="Pfam" id="PF25019"/>
    </source>
</evidence>
<gene>
    <name evidence="2" type="ORF">GIB67_005884</name>
</gene>
<keyword evidence="3" id="KW-1185">Reference proteome</keyword>
<reference evidence="2 3" key="1">
    <citation type="journal article" date="2020" name="IScience">
        <title>Genome Sequencing of the Endangered Kingdonia uniflora (Circaeasteraceae, Ranunculales) Reveals Potential Mechanisms of Evolutionary Specialization.</title>
        <authorList>
            <person name="Sun Y."/>
            <person name="Deng T."/>
            <person name="Zhang A."/>
            <person name="Moore M.J."/>
            <person name="Landis J.B."/>
            <person name="Lin N."/>
            <person name="Zhang H."/>
            <person name="Zhang X."/>
            <person name="Huang J."/>
            <person name="Zhang X."/>
            <person name="Sun H."/>
            <person name="Wang H."/>
        </authorList>
    </citation>
    <scope>NUCLEOTIDE SEQUENCE [LARGE SCALE GENOMIC DNA]</scope>
    <source>
        <strain evidence="2">TB1705</strain>
        <tissue evidence="2">Leaf</tissue>
    </source>
</reference>
<protein>
    <recommendedName>
        <fullName evidence="1">R13L1/DRL21-like LRR repeat region domain-containing protein</fullName>
    </recommendedName>
</protein>
<organism evidence="2 3">
    <name type="scientific">Kingdonia uniflora</name>
    <dbReference type="NCBI Taxonomy" id="39325"/>
    <lineage>
        <taxon>Eukaryota</taxon>
        <taxon>Viridiplantae</taxon>
        <taxon>Streptophyta</taxon>
        <taxon>Embryophyta</taxon>
        <taxon>Tracheophyta</taxon>
        <taxon>Spermatophyta</taxon>
        <taxon>Magnoliopsida</taxon>
        <taxon>Ranunculales</taxon>
        <taxon>Circaeasteraceae</taxon>
        <taxon>Kingdonia</taxon>
    </lineage>
</organism>
<dbReference type="Gene3D" id="3.80.10.10">
    <property type="entry name" value="Ribonuclease Inhibitor"/>
    <property type="match status" value="2"/>
</dbReference>
<dbReference type="SUPFAM" id="SSF52058">
    <property type="entry name" value="L domain-like"/>
    <property type="match status" value="1"/>
</dbReference>
<evidence type="ECO:0000313" key="2">
    <source>
        <dbReference type="EMBL" id="KAF6152230.1"/>
    </source>
</evidence>
<dbReference type="InterPro" id="IPR056789">
    <property type="entry name" value="LRR_R13L1-DRL21"/>
</dbReference>
<dbReference type="OrthoDB" id="26890at2759"/>
<dbReference type="PANTHER" id="PTHR47186">
    <property type="entry name" value="LEUCINE-RICH REPEAT-CONTAINING PROTEIN 57"/>
    <property type="match status" value="1"/>
</dbReference>
<name>A0A7J7MBR7_9MAGN</name>
<dbReference type="PANTHER" id="PTHR47186:SF30">
    <property type="entry name" value="EF-HAND DOMAIN-CONTAINING PROTEIN"/>
    <property type="match status" value="1"/>
</dbReference>
<evidence type="ECO:0000313" key="3">
    <source>
        <dbReference type="Proteomes" id="UP000541444"/>
    </source>
</evidence>
<dbReference type="InterPro" id="IPR032675">
    <property type="entry name" value="LRR_dom_sf"/>
</dbReference>